<dbReference type="Pfam" id="PF08264">
    <property type="entry name" value="Anticodon_1"/>
    <property type="match status" value="1"/>
</dbReference>
<evidence type="ECO:0000256" key="2">
    <source>
        <dbReference type="ARBA" id="ARBA00005594"/>
    </source>
</evidence>
<keyword evidence="4" id="KW-0436">Ligase</keyword>
<proteinExistence type="inferred from homology"/>
<dbReference type="GO" id="GO:0005524">
    <property type="term" value="F:ATP binding"/>
    <property type="evidence" value="ECO:0007669"/>
    <property type="project" value="UniProtKB-KW"/>
</dbReference>
<evidence type="ECO:0000256" key="9">
    <source>
        <dbReference type="ARBA" id="ARBA00023242"/>
    </source>
</evidence>
<evidence type="ECO:0000259" key="13">
    <source>
        <dbReference type="PROSITE" id="PS51017"/>
    </source>
</evidence>
<evidence type="ECO:0000256" key="10">
    <source>
        <dbReference type="ARBA" id="ARBA00029936"/>
    </source>
</evidence>
<gene>
    <name evidence="14" type="ORF">TEA_000392</name>
</gene>
<keyword evidence="8" id="KW-0030">Aminoacyl-tRNA synthetase</keyword>
<dbReference type="STRING" id="542762.A0A4V3WNA7"/>
<feature type="compositionally biased region" description="Acidic residues" evidence="12">
    <location>
        <begin position="615"/>
        <end position="630"/>
    </location>
</feature>
<dbReference type="PROSITE" id="PS51017">
    <property type="entry name" value="CCT"/>
    <property type="match status" value="1"/>
</dbReference>
<accession>A0A4V3WNA7</accession>
<dbReference type="InterPro" id="IPR010402">
    <property type="entry name" value="CCT_domain"/>
</dbReference>
<feature type="domain" description="CCT" evidence="13">
    <location>
        <begin position="557"/>
        <end position="599"/>
    </location>
</feature>
<comment type="similarity">
    <text evidence="2">Belongs to the class-I aminoacyl-tRNA synthetase family.</text>
</comment>
<feature type="region of interest" description="Disordered" evidence="12">
    <location>
        <begin position="603"/>
        <end position="630"/>
    </location>
</feature>
<dbReference type="PANTHER" id="PTHR11946:SF109">
    <property type="entry name" value="VALINE--TRNA LIGASE"/>
    <property type="match status" value="1"/>
</dbReference>
<dbReference type="EC" id="6.1.1.9" evidence="3"/>
<dbReference type="InterPro" id="IPR009080">
    <property type="entry name" value="tRNAsynth_Ia_anticodon-bd"/>
</dbReference>
<evidence type="ECO:0000256" key="6">
    <source>
        <dbReference type="ARBA" id="ARBA00022840"/>
    </source>
</evidence>
<evidence type="ECO:0000256" key="3">
    <source>
        <dbReference type="ARBA" id="ARBA00013169"/>
    </source>
</evidence>
<dbReference type="Gene3D" id="1.10.730.10">
    <property type="entry name" value="Isoleucyl-tRNA Synthetase, Domain 1"/>
    <property type="match status" value="1"/>
</dbReference>
<evidence type="ECO:0000256" key="7">
    <source>
        <dbReference type="ARBA" id="ARBA00022917"/>
    </source>
</evidence>
<name>A0A4V3WNA7_CAMSN</name>
<dbReference type="GO" id="GO:0005634">
    <property type="term" value="C:nucleus"/>
    <property type="evidence" value="ECO:0007669"/>
    <property type="project" value="UniProtKB-SubCell"/>
</dbReference>
<evidence type="ECO:0000313" key="14">
    <source>
        <dbReference type="EMBL" id="THG11837.1"/>
    </source>
</evidence>
<feature type="compositionally biased region" description="Polar residues" evidence="12">
    <location>
        <begin position="409"/>
        <end position="421"/>
    </location>
</feature>
<keyword evidence="7" id="KW-0648">Protein biosynthesis</keyword>
<keyword evidence="15" id="KW-1185">Reference proteome</keyword>
<organism evidence="14 15">
    <name type="scientific">Camellia sinensis var. sinensis</name>
    <name type="common">China tea</name>
    <dbReference type="NCBI Taxonomy" id="542762"/>
    <lineage>
        <taxon>Eukaryota</taxon>
        <taxon>Viridiplantae</taxon>
        <taxon>Streptophyta</taxon>
        <taxon>Embryophyta</taxon>
        <taxon>Tracheophyta</taxon>
        <taxon>Spermatophyta</taxon>
        <taxon>Magnoliopsida</taxon>
        <taxon>eudicotyledons</taxon>
        <taxon>Gunneridae</taxon>
        <taxon>Pentapetalae</taxon>
        <taxon>asterids</taxon>
        <taxon>Ericales</taxon>
        <taxon>Theaceae</taxon>
        <taxon>Camellia</taxon>
    </lineage>
</organism>
<evidence type="ECO:0000256" key="1">
    <source>
        <dbReference type="ARBA" id="ARBA00004123"/>
    </source>
</evidence>
<evidence type="ECO:0000256" key="11">
    <source>
        <dbReference type="PROSITE-ProRule" id="PRU00357"/>
    </source>
</evidence>
<keyword evidence="6" id="KW-0067">ATP-binding</keyword>
<feature type="region of interest" description="Disordered" evidence="12">
    <location>
        <begin position="383"/>
        <end position="421"/>
    </location>
</feature>
<keyword evidence="9 11" id="KW-0539">Nucleus</keyword>
<dbReference type="GO" id="GO:0006438">
    <property type="term" value="P:valyl-tRNA aminoacylation"/>
    <property type="evidence" value="ECO:0007669"/>
    <property type="project" value="InterPro"/>
</dbReference>
<comment type="caution">
    <text evidence="14">The sequence shown here is derived from an EMBL/GenBank/DDBJ whole genome shotgun (WGS) entry which is preliminary data.</text>
</comment>
<protein>
    <recommendedName>
        <fullName evidence="3">valine--tRNA ligase</fullName>
        <ecNumber evidence="3">6.1.1.9</ecNumber>
    </recommendedName>
    <alternativeName>
        <fullName evidence="10">Valyl-tRNA synthetase</fullName>
    </alternativeName>
</protein>
<evidence type="ECO:0000256" key="4">
    <source>
        <dbReference type="ARBA" id="ARBA00022598"/>
    </source>
</evidence>
<evidence type="ECO:0000313" key="15">
    <source>
        <dbReference type="Proteomes" id="UP000306102"/>
    </source>
</evidence>
<dbReference type="AlphaFoldDB" id="A0A4V3WNA7"/>
<dbReference type="InterPro" id="IPR013155">
    <property type="entry name" value="M/V/L/I-tRNA-synth_anticd-bd"/>
</dbReference>
<sequence length="630" mass="71674">MVLRSRIRLNPREWLLFADDAGVHPVEAEFAPSVVLEKDVSSCIQLRNVGYQGITFNPNRNTRPHVVYGSHHAVAIVHRKTVLRMHSITRDGLLMRMKTAQWKEVVDLNLTGAAAKIMMKKKKSDKINLDIQRVVGYRQWCNKLWNAVRFAMSKLGDNYTPPTNVVPDIMPFNCQWILSVLNKAISKTVTSLDSYEFSDAATVVYSWWQFQLCDVFIEAVKPYFASDAQAFASERSYAQDTLSVQQQVQFYYARHLMTPLCMQQLDLIEKLFGWYSANHLIADGLTNAQYYLDLNAPTAAAPVEPSLTDSLDYQPVVPGISDHRTGQFTSCPKKNKLRIGESSAFFTYVKSSMPKSNTQGVAPDDEIATRDLSTEIKLNARVGQAGNDTQDCENEEAQESHFQGDDFPGSSSNPDSLCMERSSTPPVLMEFPQQNNSKMEEFAQLHMHLNNEFHGDVSGFHAHTAYPYYISGVMNQVMMSSAQMHQNNLQDLPNHMLPQYGHIPPHCRPHVQGMASFPYYHPVSIYTQPGQMPATHQWPSHGSPSANEGKISKVDRREAALMKFRQKRKERCFDKKVRYVNRKRLAERRPRVRGQFVRKMNGINVDLNGQPASTDFDEDEEEDDEEEQCS</sequence>
<dbReference type="InterPro" id="IPR002303">
    <property type="entry name" value="Valyl-tRNA_ligase"/>
</dbReference>
<evidence type="ECO:0000256" key="5">
    <source>
        <dbReference type="ARBA" id="ARBA00022741"/>
    </source>
</evidence>
<comment type="subcellular location">
    <subcellularLocation>
        <location evidence="1 11">Nucleus</location>
    </subcellularLocation>
</comment>
<dbReference type="Pfam" id="PF06203">
    <property type="entry name" value="CCT"/>
    <property type="match status" value="1"/>
</dbReference>
<dbReference type="Proteomes" id="UP000306102">
    <property type="component" value="Unassembled WGS sequence"/>
</dbReference>
<evidence type="ECO:0000256" key="8">
    <source>
        <dbReference type="ARBA" id="ARBA00023146"/>
    </source>
</evidence>
<dbReference type="EMBL" id="SDRB02006989">
    <property type="protein sequence ID" value="THG11837.1"/>
    <property type="molecule type" value="Genomic_DNA"/>
</dbReference>
<dbReference type="PANTHER" id="PTHR11946">
    <property type="entry name" value="VALYL-TRNA SYNTHETASES"/>
    <property type="match status" value="1"/>
</dbReference>
<dbReference type="GO" id="GO:0004832">
    <property type="term" value="F:valine-tRNA ligase activity"/>
    <property type="evidence" value="ECO:0007669"/>
    <property type="project" value="UniProtKB-EC"/>
</dbReference>
<keyword evidence="5" id="KW-0547">Nucleotide-binding</keyword>
<dbReference type="InterPro" id="IPR033705">
    <property type="entry name" value="Anticodon_Ia_Val"/>
</dbReference>
<dbReference type="GO" id="GO:0005829">
    <property type="term" value="C:cytosol"/>
    <property type="evidence" value="ECO:0007669"/>
    <property type="project" value="TreeGrafter"/>
</dbReference>
<dbReference type="CDD" id="cd07962">
    <property type="entry name" value="Anticodon_Ia_Val"/>
    <property type="match status" value="1"/>
</dbReference>
<reference evidence="14 15" key="1">
    <citation type="journal article" date="2018" name="Proc. Natl. Acad. Sci. U.S.A.">
        <title>Draft genome sequence of Camellia sinensis var. sinensis provides insights into the evolution of the tea genome and tea quality.</title>
        <authorList>
            <person name="Wei C."/>
            <person name="Yang H."/>
            <person name="Wang S."/>
            <person name="Zhao J."/>
            <person name="Liu C."/>
            <person name="Gao L."/>
            <person name="Xia E."/>
            <person name="Lu Y."/>
            <person name="Tai Y."/>
            <person name="She G."/>
            <person name="Sun J."/>
            <person name="Cao H."/>
            <person name="Tong W."/>
            <person name="Gao Q."/>
            <person name="Li Y."/>
            <person name="Deng W."/>
            <person name="Jiang X."/>
            <person name="Wang W."/>
            <person name="Chen Q."/>
            <person name="Zhang S."/>
            <person name="Li H."/>
            <person name="Wu J."/>
            <person name="Wang P."/>
            <person name="Li P."/>
            <person name="Shi C."/>
            <person name="Zheng F."/>
            <person name="Jian J."/>
            <person name="Huang B."/>
            <person name="Shan D."/>
            <person name="Shi M."/>
            <person name="Fang C."/>
            <person name="Yue Y."/>
            <person name="Li F."/>
            <person name="Li D."/>
            <person name="Wei S."/>
            <person name="Han B."/>
            <person name="Jiang C."/>
            <person name="Yin Y."/>
            <person name="Xia T."/>
            <person name="Zhang Z."/>
            <person name="Bennetzen J.L."/>
            <person name="Zhao S."/>
            <person name="Wan X."/>
        </authorList>
    </citation>
    <scope>NUCLEOTIDE SEQUENCE [LARGE SCALE GENOMIC DNA]</scope>
    <source>
        <strain evidence="15">cv. Shuchazao</strain>
        <tissue evidence="14">Leaf</tissue>
    </source>
</reference>
<evidence type="ECO:0000256" key="12">
    <source>
        <dbReference type="SAM" id="MobiDB-lite"/>
    </source>
</evidence>
<dbReference type="SUPFAM" id="SSF47323">
    <property type="entry name" value="Anticodon-binding domain of a subclass of class I aminoacyl-tRNA synthetases"/>
    <property type="match status" value="1"/>
</dbReference>